<dbReference type="NCBIfam" id="TIGR03919">
    <property type="entry name" value="T7SS_EccB"/>
    <property type="match status" value="1"/>
</dbReference>
<evidence type="ECO:0000256" key="11">
    <source>
        <dbReference type="SAM" id="Phobius"/>
    </source>
</evidence>
<dbReference type="Pfam" id="PF05108">
    <property type="entry name" value="T7SS_ESX1_EccB"/>
    <property type="match status" value="1"/>
</dbReference>
<evidence type="ECO:0000256" key="4">
    <source>
        <dbReference type="ARBA" id="ARBA00022692"/>
    </source>
</evidence>
<protein>
    <submittedName>
        <fullName evidence="12">Type VII secretion protein EccB</fullName>
    </submittedName>
</protein>
<evidence type="ECO:0000256" key="2">
    <source>
        <dbReference type="ARBA" id="ARBA00008149"/>
    </source>
</evidence>
<dbReference type="Gene3D" id="3.30.2390.20">
    <property type="entry name" value="Type VII secretion system EccB, repeat 1 domain"/>
    <property type="match status" value="1"/>
</dbReference>
<dbReference type="Gene3D" id="2.40.50.910">
    <property type="entry name" value="Type VII secretion system EccB, repeat 3 domain"/>
    <property type="match status" value="1"/>
</dbReference>
<feature type="transmembrane region" description="Helical" evidence="11">
    <location>
        <begin position="36"/>
        <end position="62"/>
    </location>
</feature>
<evidence type="ECO:0000256" key="9">
    <source>
        <dbReference type="ARBA" id="ARBA00023136"/>
    </source>
</evidence>
<sequence length="461" mass="48701">MQTRGAQLRAYQFMVRRLTSALLYGRPNADNSLRRGVGAVFAGVMVCALMLAGWATIGLIGLTGPDWRDPNALIVDRDTGSRYVYREGLLHPVLNYASARLLLGAASEDVRWVRHSSLANERYGPPLGIRDAPDDVPRPAALIRLPWMICRASDPAGAVVSWAVLGEEPSWVNEPLADGVLVVAEEQLYLIWQGNRLKVVGESGAIRATLGWASVTALPLPEVFVNALPEGPDLVAPAIPGIGENGIPVAGQETRVGQLFEVQGIRGERQYYVLLRDGLAAIGGTVLGLLEATGLPGAYEPNVRIEPTEVAAAELSQVPTSTVNLQPPGMPDQPPTLARPDPRNTVLCARYAEGSGGQPMWTTHLSDATPVGPELRDSRAPEGVATVDWVQMSGGTGALLRTADGGVLLVNTQGQRFPVADRAAQVALGLGDVTPQLIPAGLADALPLGPTLSVLDADPPA</sequence>
<dbReference type="EMBL" id="BOPC01000061">
    <property type="protein sequence ID" value="GIJ29097.1"/>
    <property type="molecule type" value="Genomic_DNA"/>
</dbReference>
<dbReference type="RefSeq" id="WP_204036573.1">
    <property type="nucleotide sequence ID" value="NZ_BOPC01000061.1"/>
</dbReference>
<evidence type="ECO:0000256" key="8">
    <source>
        <dbReference type="ARBA" id="ARBA00022989"/>
    </source>
</evidence>
<keyword evidence="13" id="KW-1185">Reference proteome</keyword>
<evidence type="ECO:0000313" key="12">
    <source>
        <dbReference type="EMBL" id="GIJ29097.1"/>
    </source>
</evidence>
<dbReference type="Proteomes" id="UP000653076">
    <property type="component" value="Unassembled WGS sequence"/>
</dbReference>
<feature type="region of interest" description="Disordered" evidence="10">
    <location>
        <begin position="318"/>
        <end position="341"/>
    </location>
</feature>
<evidence type="ECO:0000256" key="1">
    <source>
        <dbReference type="ARBA" id="ARBA00004162"/>
    </source>
</evidence>
<gene>
    <name evidence="12" type="ORF">Vqi01_42590</name>
</gene>
<evidence type="ECO:0000256" key="7">
    <source>
        <dbReference type="ARBA" id="ARBA00022840"/>
    </source>
</evidence>
<keyword evidence="7" id="KW-0067">ATP-binding</keyword>
<comment type="caution">
    <text evidence="12">The sequence shown here is derived from an EMBL/GenBank/DDBJ whole genome shotgun (WGS) entry which is preliminary data.</text>
</comment>
<evidence type="ECO:0000313" key="13">
    <source>
        <dbReference type="Proteomes" id="UP000653076"/>
    </source>
</evidence>
<reference evidence="12 13" key="1">
    <citation type="submission" date="2021-01" db="EMBL/GenBank/DDBJ databases">
        <title>Whole genome shotgun sequence of Verrucosispora qiuiae NBRC 106684.</title>
        <authorList>
            <person name="Komaki H."/>
            <person name="Tamura T."/>
        </authorList>
    </citation>
    <scope>NUCLEOTIDE SEQUENCE [LARGE SCALE GENOMIC DNA]</scope>
    <source>
        <strain evidence="12 13">NBRC 106684</strain>
    </source>
</reference>
<keyword evidence="8 11" id="KW-1133">Transmembrane helix</keyword>
<dbReference type="PANTHER" id="PTHR40765:SF2">
    <property type="entry name" value="ESX-2 SECRETION SYSTEM ATPASE ECCB2"/>
    <property type="match status" value="1"/>
</dbReference>
<dbReference type="PANTHER" id="PTHR40765">
    <property type="entry name" value="ESX-2 SECRETION SYSTEM ATPASE ECCB2"/>
    <property type="match status" value="1"/>
</dbReference>
<dbReference type="InterPro" id="IPR042485">
    <property type="entry name" value="T7SS_EccB_R3"/>
</dbReference>
<keyword evidence="3" id="KW-1003">Cell membrane</keyword>
<evidence type="ECO:0000256" key="3">
    <source>
        <dbReference type="ARBA" id="ARBA00022475"/>
    </source>
</evidence>
<comment type="subcellular location">
    <subcellularLocation>
        <location evidence="1">Cell membrane</location>
        <topology evidence="1">Single-pass membrane protein</topology>
    </subcellularLocation>
</comment>
<organism evidence="12 13">
    <name type="scientific">Micromonospora qiuiae</name>
    <dbReference type="NCBI Taxonomy" id="502268"/>
    <lineage>
        <taxon>Bacteria</taxon>
        <taxon>Bacillati</taxon>
        <taxon>Actinomycetota</taxon>
        <taxon>Actinomycetes</taxon>
        <taxon>Micromonosporales</taxon>
        <taxon>Micromonosporaceae</taxon>
        <taxon>Micromonospora</taxon>
    </lineage>
</organism>
<comment type="similarity">
    <text evidence="2">Belongs to the EccB family.</text>
</comment>
<evidence type="ECO:0000256" key="6">
    <source>
        <dbReference type="ARBA" id="ARBA00022801"/>
    </source>
</evidence>
<proteinExistence type="inferred from homology"/>
<evidence type="ECO:0000256" key="10">
    <source>
        <dbReference type="SAM" id="MobiDB-lite"/>
    </source>
</evidence>
<keyword evidence="6" id="KW-0378">Hydrolase</keyword>
<accession>A0ABQ4JHX4</accession>
<name>A0ABQ4JHX4_9ACTN</name>
<keyword evidence="5" id="KW-0547">Nucleotide-binding</keyword>
<dbReference type="InterPro" id="IPR044857">
    <property type="entry name" value="T7SS_EccB_R1"/>
</dbReference>
<dbReference type="InterPro" id="IPR007795">
    <property type="entry name" value="T7SS_EccB"/>
</dbReference>
<keyword evidence="9 11" id="KW-0472">Membrane</keyword>
<keyword evidence="4 11" id="KW-0812">Transmembrane</keyword>
<evidence type="ECO:0000256" key="5">
    <source>
        <dbReference type="ARBA" id="ARBA00022741"/>
    </source>
</evidence>